<dbReference type="AlphaFoldDB" id="J0R4I6"/>
<keyword evidence="2" id="KW-1185">Reference proteome</keyword>
<accession>J0R4I6</accession>
<dbReference type="InterPro" id="IPR009964">
    <property type="entry name" value="DUF1491"/>
</dbReference>
<sequence length="118" mass="13745">MRLTSDFWCSAFMRQIRAEGGFAYLTRRGSQEAGAIFILFRRNDGFIDLYAPAPQSAYQGDQNYDDRQFMSVLLSSKEDVVVDKLEKELRFDPDLWLVEVENYNSNTLPHFVHVLNLE</sequence>
<dbReference type="OrthoDB" id="9809136at2"/>
<dbReference type="STRING" id="1094558.ME5_00975"/>
<proteinExistence type="predicted"/>
<evidence type="ECO:0000313" key="2">
    <source>
        <dbReference type="Proteomes" id="UP000008952"/>
    </source>
</evidence>
<evidence type="ECO:0008006" key="3">
    <source>
        <dbReference type="Google" id="ProtNLM"/>
    </source>
</evidence>
<organism evidence="1 2">
    <name type="scientific">Bartonella tamiae Th239</name>
    <dbReference type="NCBI Taxonomy" id="1094558"/>
    <lineage>
        <taxon>Bacteria</taxon>
        <taxon>Pseudomonadati</taxon>
        <taxon>Pseudomonadota</taxon>
        <taxon>Alphaproteobacteria</taxon>
        <taxon>Hyphomicrobiales</taxon>
        <taxon>Bartonellaceae</taxon>
        <taxon>Bartonella</taxon>
    </lineage>
</organism>
<dbReference type="PATRIC" id="fig|1094558.3.peg.1065"/>
<dbReference type="RefSeq" id="WP_008038985.1">
    <property type="nucleotide sequence ID" value="NZ_JH725147.1"/>
</dbReference>
<name>J0R4I6_9HYPH</name>
<gene>
    <name evidence="1" type="ORF">ME5_00975</name>
</gene>
<dbReference type="Gene3D" id="3.40.1530.20">
    <property type="entry name" value="Protein of unknown function (DUF1491)"/>
    <property type="match status" value="1"/>
</dbReference>
<dbReference type="HOGENOM" id="CLU_146719_0_0_5"/>
<dbReference type="eggNOG" id="COG5447">
    <property type="taxonomic scope" value="Bacteria"/>
</dbReference>
<protein>
    <recommendedName>
        <fullName evidence="3">DUF1491 family protein</fullName>
    </recommendedName>
</protein>
<dbReference type="EMBL" id="AIMB01000007">
    <property type="protein sequence ID" value="EJF90574.1"/>
    <property type="molecule type" value="Genomic_DNA"/>
</dbReference>
<comment type="caution">
    <text evidence="1">The sequence shown here is derived from an EMBL/GenBank/DDBJ whole genome shotgun (WGS) entry which is preliminary data.</text>
</comment>
<dbReference type="Pfam" id="PF07372">
    <property type="entry name" value="DUF1491"/>
    <property type="match status" value="1"/>
</dbReference>
<dbReference type="Proteomes" id="UP000008952">
    <property type="component" value="Unassembled WGS sequence"/>
</dbReference>
<reference evidence="1 2" key="1">
    <citation type="submission" date="2012-03" db="EMBL/GenBank/DDBJ databases">
        <title>The Genome Sequence of Bartonella tamiae Th239.</title>
        <authorList>
            <consortium name="The Broad Institute Genome Sequencing Platform"/>
            <consortium name="The Broad Institute Genome Sequencing Center for Infectious Disease"/>
            <person name="Feldgarden M."/>
            <person name="Kirby J."/>
            <person name="Kosoy M."/>
            <person name="Birtles R."/>
            <person name="Probert W.S."/>
            <person name="Chiaraviglio L."/>
            <person name="Young S.K."/>
            <person name="Zeng Q."/>
            <person name="Gargeya S."/>
            <person name="Fitzgerald M."/>
            <person name="Haas B."/>
            <person name="Abouelleil A."/>
            <person name="Alvarado L."/>
            <person name="Arachchi H.M."/>
            <person name="Berlin A."/>
            <person name="Chapman S.B."/>
            <person name="Gearin G."/>
            <person name="Goldberg J."/>
            <person name="Griggs A."/>
            <person name="Gujja S."/>
            <person name="Hansen M."/>
            <person name="Heiman D."/>
            <person name="Howarth C."/>
            <person name="Larimer J."/>
            <person name="Lui A."/>
            <person name="MacDonald P.J.P."/>
            <person name="McCowen C."/>
            <person name="Montmayeur A."/>
            <person name="Murphy C."/>
            <person name="Neiman D."/>
            <person name="Pearson M."/>
            <person name="Priest M."/>
            <person name="Roberts A."/>
            <person name="Saif S."/>
            <person name="Shea T."/>
            <person name="Sisk P."/>
            <person name="Stolte C."/>
            <person name="Sykes S."/>
            <person name="Wortman J."/>
            <person name="Nusbaum C."/>
            <person name="Birren B."/>
        </authorList>
    </citation>
    <scope>NUCLEOTIDE SEQUENCE [LARGE SCALE GENOMIC DNA]</scope>
    <source>
        <strain evidence="1 2">Th239</strain>
    </source>
</reference>
<evidence type="ECO:0000313" key="1">
    <source>
        <dbReference type="EMBL" id="EJF90574.1"/>
    </source>
</evidence>